<gene>
    <name evidence="2" type="ORF">AC579_5913</name>
</gene>
<proteinExistence type="predicted"/>
<feature type="compositionally biased region" description="Basic and acidic residues" evidence="1">
    <location>
        <begin position="200"/>
        <end position="215"/>
    </location>
</feature>
<sequence length="296" mass="32185">PLSEPAREVEEGEFLELQIWHQCKSSQCKGDNLKFPLSQSDAESPLREDLQVMRKLCLNLKLVLMANTTLQPLQQCVAKYIKVDVKVNDYQCGTLVSAAYYLGRSTYKNVSNICQAELLNWYSASGKGSEQKRYASQITLSMKGGGKSYLPCKYDSKRSNSSNRGGKGQGQGHKTTPNKAYEKNTIGWSGNDKTSGSGKNDPKSDGMNDGKHDGETGGDNDGETGGQKNGLGNDNDQKYNSKNGSKTGGEKSGWGGDDDSRNNNGQREANGKMDKQKEVGQKNDRNTGKGGKGDGW</sequence>
<evidence type="ECO:0000256" key="1">
    <source>
        <dbReference type="SAM" id="MobiDB-lite"/>
    </source>
</evidence>
<evidence type="ECO:0000313" key="3">
    <source>
        <dbReference type="Proteomes" id="UP000073492"/>
    </source>
</evidence>
<feature type="compositionally biased region" description="Polar residues" evidence="1">
    <location>
        <begin position="230"/>
        <end position="245"/>
    </location>
</feature>
<protein>
    <submittedName>
        <fullName evidence="2">Uncharacterized protein</fullName>
    </submittedName>
</protein>
<dbReference type="AlphaFoldDB" id="A0A139IT41"/>
<dbReference type="Proteomes" id="UP000073492">
    <property type="component" value="Unassembled WGS sequence"/>
</dbReference>
<feature type="compositionally biased region" description="Basic and acidic residues" evidence="1">
    <location>
        <begin position="269"/>
        <end position="296"/>
    </location>
</feature>
<accession>A0A139IT41</accession>
<feature type="region of interest" description="Disordered" evidence="1">
    <location>
        <begin position="151"/>
        <end position="296"/>
    </location>
</feature>
<evidence type="ECO:0000313" key="2">
    <source>
        <dbReference type="EMBL" id="KXT17921.1"/>
    </source>
</evidence>
<feature type="compositionally biased region" description="Polar residues" evidence="1">
    <location>
        <begin position="186"/>
        <end position="198"/>
    </location>
</feature>
<organism evidence="2 3">
    <name type="scientific">Pseudocercospora musae</name>
    <dbReference type="NCBI Taxonomy" id="113226"/>
    <lineage>
        <taxon>Eukaryota</taxon>
        <taxon>Fungi</taxon>
        <taxon>Dikarya</taxon>
        <taxon>Ascomycota</taxon>
        <taxon>Pezizomycotina</taxon>
        <taxon>Dothideomycetes</taxon>
        <taxon>Dothideomycetidae</taxon>
        <taxon>Mycosphaerellales</taxon>
        <taxon>Mycosphaerellaceae</taxon>
        <taxon>Pseudocercospora</taxon>
    </lineage>
</organism>
<reference evidence="2 3" key="1">
    <citation type="submission" date="2015-07" db="EMBL/GenBank/DDBJ databases">
        <title>Comparative genomics of the Sigatoka disease complex on banana suggests a link between parallel evolutionary changes in Pseudocercospora fijiensis and Pseudocercospora eumusae and increased virulence on the banana host.</title>
        <authorList>
            <person name="Chang T.-C."/>
            <person name="Salvucci A."/>
            <person name="Crous P.W."/>
            <person name="Stergiopoulos I."/>
        </authorList>
    </citation>
    <scope>NUCLEOTIDE SEQUENCE [LARGE SCALE GENOMIC DNA]</scope>
    <source>
        <strain evidence="2 3">CBS 116634</strain>
    </source>
</reference>
<dbReference type="EMBL" id="LFZO01000013">
    <property type="protein sequence ID" value="KXT17921.1"/>
    <property type="molecule type" value="Genomic_DNA"/>
</dbReference>
<keyword evidence="3" id="KW-1185">Reference proteome</keyword>
<feature type="non-terminal residue" evidence="2">
    <location>
        <position position="1"/>
    </location>
</feature>
<name>A0A139IT41_9PEZI</name>
<dbReference type="OrthoDB" id="5358886at2759"/>
<comment type="caution">
    <text evidence="2">The sequence shown here is derived from an EMBL/GenBank/DDBJ whole genome shotgun (WGS) entry which is preliminary data.</text>
</comment>
<feature type="compositionally biased region" description="Gly residues" evidence="1">
    <location>
        <begin position="246"/>
        <end position="255"/>
    </location>
</feature>